<dbReference type="AlphaFoldDB" id="A0AAV0YM68"/>
<evidence type="ECO:0000256" key="9">
    <source>
        <dbReference type="SAM" id="Phobius"/>
    </source>
</evidence>
<dbReference type="FunFam" id="1.10.630.10:FF:000026">
    <property type="entry name" value="Cytochrome P450 82C4"/>
    <property type="match status" value="1"/>
</dbReference>
<dbReference type="PROSITE" id="PS00086">
    <property type="entry name" value="CYTOCHROME_P450"/>
    <property type="match status" value="1"/>
</dbReference>
<evidence type="ECO:0000256" key="4">
    <source>
        <dbReference type="ARBA" id="ARBA00023002"/>
    </source>
</evidence>
<keyword evidence="3 7" id="KW-0479">Metal-binding</keyword>
<evidence type="ECO:0000256" key="1">
    <source>
        <dbReference type="ARBA" id="ARBA00010617"/>
    </source>
</evidence>
<dbReference type="InterPro" id="IPR050651">
    <property type="entry name" value="Plant_Cytochrome_P450_Monoox"/>
</dbReference>
<comment type="cofactor">
    <cofactor evidence="7">
        <name>heme</name>
        <dbReference type="ChEBI" id="CHEBI:30413"/>
    </cofactor>
</comment>
<dbReference type="PANTHER" id="PTHR47947">
    <property type="entry name" value="CYTOCHROME P450 82C3-RELATED"/>
    <property type="match status" value="1"/>
</dbReference>
<dbReference type="InterPro" id="IPR017972">
    <property type="entry name" value="Cyt_P450_CS"/>
</dbReference>
<dbReference type="Gene3D" id="1.10.630.10">
    <property type="entry name" value="Cytochrome P450"/>
    <property type="match status" value="1"/>
</dbReference>
<dbReference type="GO" id="GO:0004497">
    <property type="term" value="F:monooxygenase activity"/>
    <property type="evidence" value="ECO:0007669"/>
    <property type="project" value="UniProtKB-KW"/>
</dbReference>
<feature type="transmembrane region" description="Helical" evidence="9">
    <location>
        <begin position="7"/>
        <end position="26"/>
    </location>
</feature>
<keyword evidence="11" id="KW-1185">Reference proteome</keyword>
<dbReference type="Pfam" id="PF00067">
    <property type="entry name" value="p450"/>
    <property type="match status" value="1"/>
</dbReference>
<gene>
    <name evidence="10" type="ORF">VFH_I277600</name>
</gene>
<evidence type="ECO:0000256" key="2">
    <source>
        <dbReference type="ARBA" id="ARBA00022617"/>
    </source>
</evidence>
<dbReference type="GO" id="GO:0016705">
    <property type="term" value="F:oxidoreductase activity, acting on paired donors, with incorporation or reduction of molecular oxygen"/>
    <property type="evidence" value="ECO:0007669"/>
    <property type="project" value="InterPro"/>
</dbReference>
<reference evidence="10 11" key="1">
    <citation type="submission" date="2023-01" db="EMBL/GenBank/DDBJ databases">
        <authorList>
            <person name="Kreplak J."/>
        </authorList>
    </citation>
    <scope>NUCLEOTIDE SEQUENCE [LARGE SCALE GENOMIC DNA]</scope>
</reference>
<dbReference type="SUPFAM" id="SSF48264">
    <property type="entry name" value="Cytochrome P450"/>
    <property type="match status" value="1"/>
</dbReference>
<dbReference type="InterPro" id="IPR001128">
    <property type="entry name" value="Cyt_P450"/>
</dbReference>
<keyword evidence="2 7" id="KW-0349">Heme</keyword>
<feature type="binding site" description="axial binding residue" evidence="7">
    <location>
        <position position="469"/>
    </location>
    <ligand>
        <name>heme</name>
        <dbReference type="ChEBI" id="CHEBI:30413"/>
    </ligand>
    <ligandPart>
        <name>Fe</name>
        <dbReference type="ChEBI" id="CHEBI:18248"/>
    </ligandPart>
</feature>
<evidence type="ECO:0000256" key="5">
    <source>
        <dbReference type="ARBA" id="ARBA00023004"/>
    </source>
</evidence>
<sequence>MDFVFDSLANAIVLAFFSIFILYYLFLNKSSKLVSHSKEAPIVQGAWPILGHLPLLKASQGPHRVLGALADKYGPLINIKLGSKRVLVISNWEMAKECFTKMDSIVSNRPKLESTQHLGYNGAMFSLSPYNSYWRQIRKLANSEILNHHRVEQLQPFRVKVVRASIKELYNVWYSNESKSSEYVLVELKEWFTQLSTNIVLPSLIGKKRYFNTTNGIDKEEEQKFMIAMKELLRLLGVFTVGDAIPFLKWFDIGGHVKAMKKASKELDNILGELLEKRRRNKSSNDNEIVRDNQDFMDVMLSLLDGTTTEGFESDTIIKATTLALIAGAVDTTSVTVIWAICLLVNNPLALEKVKEELNTQVGKERCVKESDIDKLIYLQAIVKEALRLYPVAPLSGPREFSENCNLSGFDVKKGTRLIINLWKIHTDPQVWLDPLKFKPERFLTTHKNVDVKGHHFELIPFGCGRRICPGMSYAHQMVHLTLASFLHSFEILKPSNEPIDMTECFGITNTKANPLEILIKPCLSSNCYEIM</sequence>
<proteinExistence type="inferred from homology"/>
<evidence type="ECO:0000313" key="11">
    <source>
        <dbReference type="Proteomes" id="UP001157006"/>
    </source>
</evidence>
<evidence type="ECO:0000256" key="8">
    <source>
        <dbReference type="RuleBase" id="RU000461"/>
    </source>
</evidence>
<dbReference type="CDD" id="cd20654">
    <property type="entry name" value="CYP82"/>
    <property type="match status" value="1"/>
</dbReference>
<dbReference type="GO" id="GO:0020037">
    <property type="term" value="F:heme binding"/>
    <property type="evidence" value="ECO:0007669"/>
    <property type="project" value="InterPro"/>
</dbReference>
<evidence type="ECO:0000313" key="10">
    <source>
        <dbReference type="EMBL" id="CAI8586949.1"/>
    </source>
</evidence>
<dbReference type="InterPro" id="IPR036396">
    <property type="entry name" value="Cyt_P450_sf"/>
</dbReference>
<name>A0AAV0YM68_VICFA</name>
<dbReference type="PANTHER" id="PTHR47947:SF18">
    <property type="entry name" value="CYTOCHROME P450 82A2"/>
    <property type="match status" value="1"/>
</dbReference>
<dbReference type="EMBL" id="OX451736">
    <property type="protein sequence ID" value="CAI8586949.1"/>
    <property type="molecule type" value="Genomic_DNA"/>
</dbReference>
<dbReference type="PRINTS" id="PR00463">
    <property type="entry name" value="EP450I"/>
</dbReference>
<evidence type="ECO:0000256" key="7">
    <source>
        <dbReference type="PIRSR" id="PIRSR602401-1"/>
    </source>
</evidence>
<evidence type="ECO:0000256" key="3">
    <source>
        <dbReference type="ARBA" id="ARBA00022723"/>
    </source>
</evidence>
<evidence type="ECO:0008006" key="12">
    <source>
        <dbReference type="Google" id="ProtNLM"/>
    </source>
</evidence>
<protein>
    <recommendedName>
        <fullName evidence="12">Cytochrome P450</fullName>
    </recommendedName>
</protein>
<keyword evidence="4 8" id="KW-0560">Oxidoreductase</keyword>
<keyword evidence="9" id="KW-0812">Transmembrane</keyword>
<dbReference type="GO" id="GO:0005506">
    <property type="term" value="F:iron ion binding"/>
    <property type="evidence" value="ECO:0007669"/>
    <property type="project" value="InterPro"/>
</dbReference>
<dbReference type="PRINTS" id="PR00385">
    <property type="entry name" value="P450"/>
</dbReference>
<organism evidence="10 11">
    <name type="scientific">Vicia faba</name>
    <name type="common">Broad bean</name>
    <name type="synonym">Faba vulgaris</name>
    <dbReference type="NCBI Taxonomy" id="3906"/>
    <lineage>
        <taxon>Eukaryota</taxon>
        <taxon>Viridiplantae</taxon>
        <taxon>Streptophyta</taxon>
        <taxon>Embryophyta</taxon>
        <taxon>Tracheophyta</taxon>
        <taxon>Spermatophyta</taxon>
        <taxon>Magnoliopsida</taxon>
        <taxon>eudicotyledons</taxon>
        <taxon>Gunneridae</taxon>
        <taxon>Pentapetalae</taxon>
        <taxon>rosids</taxon>
        <taxon>fabids</taxon>
        <taxon>Fabales</taxon>
        <taxon>Fabaceae</taxon>
        <taxon>Papilionoideae</taxon>
        <taxon>50 kb inversion clade</taxon>
        <taxon>NPAAA clade</taxon>
        <taxon>Hologalegina</taxon>
        <taxon>IRL clade</taxon>
        <taxon>Fabeae</taxon>
        <taxon>Vicia</taxon>
    </lineage>
</organism>
<accession>A0AAV0YM68</accession>
<evidence type="ECO:0000256" key="6">
    <source>
        <dbReference type="ARBA" id="ARBA00023033"/>
    </source>
</evidence>
<dbReference type="Proteomes" id="UP001157006">
    <property type="component" value="Chromosome 1L"/>
</dbReference>
<keyword evidence="9" id="KW-1133">Transmembrane helix</keyword>
<keyword evidence="9" id="KW-0472">Membrane</keyword>
<comment type="similarity">
    <text evidence="1 8">Belongs to the cytochrome P450 family.</text>
</comment>
<keyword evidence="5 7" id="KW-0408">Iron</keyword>
<keyword evidence="6 8" id="KW-0503">Monooxygenase</keyword>
<dbReference type="InterPro" id="IPR002401">
    <property type="entry name" value="Cyt_P450_E_grp-I"/>
</dbReference>